<feature type="chain" id="PRO_5046584159" evidence="1">
    <location>
        <begin position="21"/>
        <end position="181"/>
    </location>
</feature>
<keyword evidence="4" id="KW-1185">Reference proteome</keyword>
<gene>
    <name evidence="3" type="ORF">L0U89_10400</name>
</gene>
<dbReference type="RefSeq" id="WP_234861467.1">
    <property type="nucleotide sequence ID" value="NZ_JAKEVZ010000007.1"/>
</dbReference>
<feature type="domain" description="Outer membrane protein beta-barrel" evidence="2">
    <location>
        <begin position="20"/>
        <end position="164"/>
    </location>
</feature>
<evidence type="ECO:0000256" key="1">
    <source>
        <dbReference type="SAM" id="SignalP"/>
    </source>
</evidence>
<evidence type="ECO:0000313" key="3">
    <source>
        <dbReference type="EMBL" id="MCF1751480.1"/>
    </source>
</evidence>
<reference evidence="3 4" key="1">
    <citation type="submission" date="2022-01" db="EMBL/GenBank/DDBJ databases">
        <title>Mariniradius saccharolyticus sp. nov., isolated from sediment of a river.</title>
        <authorList>
            <person name="Liu H."/>
        </authorList>
    </citation>
    <scope>NUCLEOTIDE SEQUENCE [LARGE SCALE GENOMIC DNA]</scope>
    <source>
        <strain evidence="3 4">RY-2</strain>
    </source>
</reference>
<protein>
    <submittedName>
        <fullName evidence="3">PorT family protein</fullName>
    </submittedName>
</protein>
<evidence type="ECO:0000313" key="4">
    <source>
        <dbReference type="Proteomes" id="UP001201449"/>
    </source>
</evidence>
<dbReference type="Pfam" id="PF13568">
    <property type="entry name" value="OMP_b-brl_2"/>
    <property type="match status" value="1"/>
</dbReference>
<organism evidence="3 4">
    <name type="scientific">Mariniradius sediminis</name>
    <dbReference type="NCBI Taxonomy" id="2909237"/>
    <lineage>
        <taxon>Bacteria</taxon>
        <taxon>Pseudomonadati</taxon>
        <taxon>Bacteroidota</taxon>
        <taxon>Cytophagia</taxon>
        <taxon>Cytophagales</taxon>
        <taxon>Cyclobacteriaceae</taxon>
        <taxon>Mariniradius</taxon>
    </lineage>
</organism>
<evidence type="ECO:0000259" key="2">
    <source>
        <dbReference type="Pfam" id="PF13568"/>
    </source>
</evidence>
<dbReference type="EMBL" id="JAKEVZ010000007">
    <property type="protein sequence ID" value="MCF1751480.1"/>
    <property type="molecule type" value="Genomic_DNA"/>
</dbReference>
<keyword evidence="1" id="KW-0732">Signal</keyword>
<comment type="caution">
    <text evidence="3">The sequence shown here is derived from an EMBL/GenBank/DDBJ whole genome shotgun (WGS) entry which is preliminary data.</text>
</comment>
<accession>A0ABS9BTV8</accession>
<dbReference type="InterPro" id="IPR025665">
    <property type="entry name" value="Beta-barrel_OMP_2"/>
</dbReference>
<sequence>MNRSFLLLGLLMVLGLTANAQFGIRAGFQSAQTNNDGNQIQGSLPGWYVGAFTEDKLGVTGTLHWHSGLEYLQAGHRQDDLNFRKINYLAVPLGLKISILKLAFLQGGISPSFKVGEKYEVAGANALTQSNKTSVFDLPFHVGAGIKVLIFDIEARYNHGLINVNGGNRNRYLQLGAALRF</sequence>
<proteinExistence type="predicted"/>
<dbReference type="Proteomes" id="UP001201449">
    <property type="component" value="Unassembled WGS sequence"/>
</dbReference>
<feature type="signal peptide" evidence="1">
    <location>
        <begin position="1"/>
        <end position="20"/>
    </location>
</feature>
<name>A0ABS9BTV8_9BACT</name>